<dbReference type="eggNOG" id="COG1136">
    <property type="taxonomic scope" value="Bacteria"/>
</dbReference>
<dbReference type="GO" id="GO:0022857">
    <property type="term" value="F:transmembrane transporter activity"/>
    <property type="evidence" value="ECO:0007669"/>
    <property type="project" value="UniProtKB-ARBA"/>
</dbReference>
<dbReference type="SUPFAM" id="SSF52540">
    <property type="entry name" value="P-loop containing nucleoside triphosphate hydrolases"/>
    <property type="match status" value="1"/>
</dbReference>
<dbReference type="PROSITE" id="PS50893">
    <property type="entry name" value="ABC_TRANSPORTER_2"/>
    <property type="match status" value="1"/>
</dbReference>
<proteinExistence type="inferred from homology"/>
<reference evidence="7 8" key="1">
    <citation type="journal article" date="2015" name="Genome Announc.">
        <title>Expanding the biotechnology potential of lactobacilli through comparative genomics of 213 strains and associated genera.</title>
        <authorList>
            <person name="Sun Z."/>
            <person name="Harris H.M."/>
            <person name="McCann A."/>
            <person name="Guo C."/>
            <person name="Argimon S."/>
            <person name="Zhang W."/>
            <person name="Yang X."/>
            <person name="Jeffery I.B."/>
            <person name="Cooney J.C."/>
            <person name="Kagawa T.F."/>
            <person name="Liu W."/>
            <person name="Song Y."/>
            <person name="Salvetti E."/>
            <person name="Wrobel A."/>
            <person name="Rasinkangas P."/>
            <person name="Parkhill J."/>
            <person name="Rea M.C."/>
            <person name="O'Sullivan O."/>
            <person name="Ritari J."/>
            <person name="Douillard F.P."/>
            <person name="Paul Ross R."/>
            <person name="Yang R."/>
            <person name="Briner A.E."/>
            <person name="Felis G.E."/>
            <person name="de Vos W.M."/>
            <person name="Barrangou R."/>
            <person name="Klaenhammer T.R."/>
            <person name="Caufield P.W."/>
            <person name="Cui Y."/>
            <person name="Zhang H."/>
            <person name="O'Toole P.W."/>
        </authorList>
    </citation>
    <scope>NUCLEOTIDE SEQUENCE [LARGE SCALE GENOMIC DNA]</scope>
    <source>
        <strain evidence="7 8">DSM 18527</strain>
    </source>
</reference>
<evidence type="ECO:0000313" key="8">
    <source>
        <dbReference type="Proteomes" id="UP000051236"/>
    </source>
</evidence>
<dbReference type="GO" id="GO:0005524">
    <property type="term" value="F:ATP binding"/>
    <property type="evidence" value="ECO:0007669"/>
    <property type="project" value="UniProtKB-KW"/>
</dbReference>
<dbReference type="InterPro" id="IPR003439">
    <property type="entry name" value="ABC_transporter-like_ATP-bd"/>
</dbReference>
<dbReference type="PANTHER" id="PTHR42798:SF7">
    <property type="entry name" value="ALPHA-D-RIBOSE 1-METHYLPHOSPHONATE 5-TRIPHOSPHATE SYNTHASE SUBUNIT PHNL"/>
    <property type="match status" value="1"/>
</dbReference>
<accession>A0A0R1XLQ0</accession>
<evidence type="ECO:0000256" key="4">
    <source>
        <dbReference type="ARBA" id="ARBA00022840"/>
    </source>
</evidence>
<keyword evidence="4" id="KW-0067">ATP-binding</keyword>
<evidence type="ECO:0000256" key="2">
    <source>
        <dbReference type="ARBA" id="ARBA00022448"/>
    </source>
</evidence>
<protein>
    <recommendedName>
        <fullName evidence="6">ABC transporter domain-containing protein</fullName>
    </recommendedName>
</protein>
<dbReference type="Pfam" id="PF00005">
    <property type="entry name" value="ABC_tran"/>
    <property type="match status" value="1"/>
</dbReference>
<evidence type="ECO:0000259" key="6">
    <source>
        <dbReference type="PROSITE" id="PS50893"/>
    </source>
</evidence>
<evidence type="ECO:0000256" key="1">
    <source>
        <dbReference type="ARBA" id="ARBA00005417"/>
    </source>
</evidence>
<evidence type="ECO:0000313" key="7">
    <source>
        <dbReference type="EMBL" id="KRM31102.1"/>
    </source>
</evidence>
<dbReference type="CDD" id="cd03255">
    <property type="entry name" value="ABC_MJ0796_LolCDE_FtsE"/>
    <property type="match status" value="1"/>
</dbReference>
<keyword evidence="3" id="KW-0547">Nucleotide-binding</keyword>
<comment type="similarity">
    <text evidence="1">Belongs to the ABC transporter superfamily.</text>
</comment>
<feature type="domain" description="ABC transporter" evidence="6">
    <location>
        <begin position="4"/>
        <end position="240"/>
    </location>
</feature>
<dbReference type="GO" id="GO:0098796">
    <property type="term" value="C:membrane protein complex"/>
    <property type="evidence" value="ECO:0007669"/>
    <property type="project" value="UniProtKB-ARBA"/>
</dbReference>
<comment type="caution">
    <text evidence="7">The sequence shown here is derived from an EMBL/GenBank/DDBJ whole genome shotgun (WGS) entry which is preliminary data.</text>
</comment>
<sequence length="255" mass="28003">MTATHLSKIYGTTLNLTKALQNVSLNVGTGEFLGIMGPSGAGKSTLLNILSTLDQPTSGQVWIGDQDISQLRGQQLASFRRKELGFIFQDFNLLEALTVEENIILPLTFNKTPAQQVNAELSRVTTVLNLTQLLQRYPAELSVGQRQRVAAARALVVKPKILFADEPTGSLDSYSATELLQYLQLLNQSSQMAIVMVTHDAFTASFCKRILFIKDGQIFSEIVRKNSRQEFFDRIMDMQATIGGGGKTNALQSGS</sequence>
<dbReference type="GO" id="GO:0006865">
    <property type="term" value="P:amino acid transport"/>
    <property type="evidence" value="ECO:0007669"/>
    <property type="project" value="UniProtKB-KW"/>
</dbReference>
<dbReference type="InterPro" id="IPR027417">
    <property type="entry name" value="P-loop_NTPase"/>
</dbReference>
<dbReference type="Proteomes" id="UP000051236">
    <property type="component" value="Unassembled WGS sequence"/>
</dbReference>
<dbReference type="SMART" id="SM00382">
    <property type="entry name" value="AAA"/>
    <property type="match status" value="1"/>
</dbReference>
<dbReference type="InterPro" id="IPR017911">
    <property type="entry name" value="MacB-like_ATP-bd"/>
</dbReference>
<dbReference type="PATRIC" id="fig|1423734.3.peg.1118"/>
<dbReference type="STRING" id="1423734.FC83_GL001105"/>
<evidence type="ECO:0000256" key="5">
    <source>
        <dbReference type="ARBA" id="ARBA00022970"/>
    </source>
</evidence>
<dbReference type="Gene3D" id="3.40.50.300">
    <property type="entry name" value="P-loop containing nucleotide triphosphate hydrolases"/>
    <property type="match status" value="1"/>
</dbReference>
<gene>
    <name evidence="7" type="ORF">FC83_GL001105</name>
</gene>
<dbReference type="GO" id="GO:0016887">
    <property type="term" value="F:ATP hydrolysis activity"/>
    <property type="evidence" value="ECO:0007669"/>
    <property type="project" value="InterPro"/>
</dbReference>
<dbReference type="InterPro" id="IPR003593">
    <property type="entry name" value="AAA+_ATPase"/>
</dbReference>
<name>A0A0R1XLQ0_9LACO</name>
<dbReference type="AlphaFoldDB" id="A0A0R1XLQ0"/>
<dbReference type="EMBL" id="AZGA01000084">
    <property type="protein sequence ID" value="KRM31102.1"/>
    <property type="molecule type" value="Genomic_DNA"/>
</dbReference>
<evidence type="ECO:0000256" key="3">
    <source>
        <dbReference type="ARBA" id="ARBA00022741"/>
    </source>
</evidence>
<dbReference type="FunFam" id="3.40.50.300:FF:000032">
    <property type="entry name" value="Export ABC transporter ATP-binding protein"/>
    <property type="match status" value="1"/>
</dbReference>
<keyword evidence="2" id="KW-0813">Transport</keyword>
<dbReference type="PANTHER" id="PTHR42798">
    <property type="entry name" value="LIPOPROTEIN-RELEASING SYSTEM ATP-BINDING PROTEIN LOLD"/>
    <property type="match status" value="1"/>
</dbReference>
<keyword evidence="5" id="KW-0029">Amino-acid transport</keyword>
<keyword evidence="8" id="KW-1185">Reference proteome</keyword>
<organism evidence="7 8">
    <name type="scientific">Agrilactobacillus composti DSM 18527 = JCM 14202</name>
    <dbReference type="NCBI Taxonomy" id="1423734"/>
    <lineage>
        <taxon>Bacteria</taxon>
        <taxon>Bacillati</taxon>
        <taxon>Bacillota</taxon>
        <taxon>Bacilli</taxon>
        <taxon>Lactobacillales</taxon>
        <taxon>Lactobacillaceae</taxon>
        <taxon>Agrilactobacillus</taxon>
    </lineage>
</organism>